<dbReference type="STRING" id="54.SAMN02745121_06596"/>
<dbReference type="SMART" id="SM00854">
    <property type="entry name" value="PGA_cap"/>
    <property type="match status" value="1"/>
</dbReference>
<evidence type="ECO:0000313" key="5">
    <source>
        <dbReference type="Proteomes" id="UP000199400"/>
    </source>
</evidence>
<keyword evidence="5" id="KW-1185">Reference proteome</keyword>
<sequence length="376" mass="41005">MAPVPVPEDRNRAEPRRTEEPVPEDSKTEGREEARQEPAAPTVAAAREPLEITFVGDIIFGRYRTAGFDPIVGEGERPFDEILPTMRSDLLIGNLETPLVYELPAKSPIGAKFAFGASKAMAQHLVDGGFAAVSLANNHSFDQRAEGLLQSPKILEELGIVPLGASRSEPPVFRVETLERRGWKIGLLAVTSRRNAPQFPNTPELPFLSTNDLENTLGPLIDAARATHDLIIVFVHWGEEYADAPGAHQQRQARALLDRGADLVVGHHPHVLQAIEQYGKKAIAYSLGNFLFENTHEIPRLTGVLRARFTGKSCLEALTFHPAYIKRTPSKHPVPATKGMGKTVRARMLSLSEAQGTKLEASGEDLVLRGDCGSGS</sequence>
<evidence type="ECO:0000259" key="3">
    <source>
        <dbReference type="SMART" id="SM00854"/>
    </source>
</evidence>
<feature type="compositionally biased region" description="Basic and acidic residues" evidence="2">
    <location>
        <begin position="7"/>
        <end position="36"/>
    </location>
</feature>
<feature type="domain" description="Capsule synthesis protein CapA" evidence="3">
    <location>
        <begin position="51"/>
        <end position="294"/>
    </location>
</feature>
<dbReference type="SUPFAM" id="SSF56300">
    <property type="entry name" value="Metallo-dependent phosphatases"/>
    <property type="match status" value="1"/>
</dbReference>
<dbReference type="PANTHER" id="PTHR33393">
    <property type="entry name" value="POLYGLUTAMINE SYNTHESIS ACCESSORY PROTEIN RV0574C-RELATED"/>
    <property type="match status" value="1"/>
</dbReference>
<dbReference type="CDD" id="cd07381">
    <property type="entry name" value="MPP_CapA"/>
    <property type="match status" value="1"/>
</dbReference>
<reference evidence="5" key="1">
    <citation type="submission" date="2016-10" db="EMBL/GenBank/DDBJ databases">
        <authorList>
            <person name="Varghese N."/>
            <person name="Submissions S."/>
        </authorList>
    </citation>
    <scope>NUCLEOTIDE SEQUENCE [LARGE SCALE GENOMIC DNA]</scope>
    <source>
        <strain evidence="5">ATCC 25963</strain>
    </source>
</reference>
<comment type="similarity">
    <text evidence="1">Belongs to the CapA family.</text>
</comment>
<dbReference type="InterPro" id="IPR052169">
    <property type="entry name" value="CW_Biosynth-Accessory"/>
</dbReference>
<dbReference type="Gene3D" id="3.60.21.10">
    <property type="match status" value="1"/>
</dbReference>
<dbReference type="PANTHER" id="PTHR33393:SF11">
    <property type="entry name" value="POLYGLUTAMINE SYNTHESIS ACCESSORY PROTEIN RV0574C-RELATED"/>
    <property type="match status" value="1"/>
</dbReference>
<evidence type="ECO:0000256" key="1">
    <source>
        <dbReference type="ARBA" id="ARBA00005662"/>
    </source>
</evidence>
<dbReference type="EMBL" id="FOMX01000026">
    <property type="protein sequence ID" value="SFF03533.1"/>
    <property type="molecule type" value="Genomic_DNA"/>
</dbReference>
<dbReference type="InterPro" id="IPR029052">
    <property type="entry name" value="Metallo-depent_PP-like"/>
</dbReference>
<organism evidence="4 5">
    <name type="scientific">Nannocystis exedens</name>
    <dbReference type="NCBI Taxonomy" id="54"/>
    <lineage>
        <taxon>Bacteria</taxon>
        <taxon>Pseudomonadati</taxon>
        <taxon>Myxococcota</taxon>
        <taxon>Polyangia</taxon>
        <taxon>Nannocystales</taxon>
        <taxon>Nannocystaceae</taxon>
        <taxon>Nannocystis</taxon>
    </lineage>
</organism>
<feature type="region of interest" description="Disordered" evidence="2">
    <location>
        <begin position="1"/>
        <end position="42"/>
    </location>
</feature>
<proteinExistence type="inferred from homology"/>
<dbReference type="Proteomes" id="UP000199400">
    <property type="component" value="Unassembled WGS sequence"/>
</dbReference>
<accession>A0A1I2FEW1</accession>
<dbReference type="Pfam" id="PF09587">
    <property type="entry name" value="PGA_cap"/>
    <property type="match status" value="1"/>
</dbReference>
<evidence type="ECO:0000313" key="4">
    <source>
        <dbReference type="EMBL" id="SFF03533.1"/>
    </source>
</evidence>
<gene>
    <name evidence="4" type="ORF">SAMN02745121_06596</name>
</gene>
<evidence type="ECO:0000256" key="2">
    <source>
        <dbReference type="SAM" id="MobiDB-lite"/>
    </source>
</evidence>
<dbReference type="InterPro" id="IPR019079">
    <property type="entry name" value="Capsule_synth_CapA"/>
</dbReference>
<name>A0A1I2FEW1_9BACT</name>
<dbReference type="AlphaFoldDB" id="A0A1I2FEW1"/>
<protein>
    <submittedName>
        <fullName evidence="4">Poly-gamma-glutamate synthesis protein (Capsule biosynthesis protein)</fullName>
    </submittedName>
</protein>